<organism evidence="1 2">
    <name type="scientific">Natronospira proteinivora</name>
    <dbReference type="NCBI Taxonomy" id="1807133"/>
    <lineage>
        <taxon>Bacteria</taxon>
        <taxon>Pseudomonadati</taxon>
        <taxon>Pseudomonadota</taxon>
        <taxon>Gammaproteobacteria</taxon>
        <taxon>Natronospirales</taxon>
        <taxon>Natronospiraceae</taxon>
        <taxon>Natronospira</taxon>
    </lineage>
</organism>
<dbReference type="EMBL" id="JALJYF010000002">
    <property type="protein sequence ID" value="MCP1727967.1"/>
    <property type="molecule type" value="Genomic_DNA"/>
</dbReference>
<evidence type="ECO:0000313" key="1">
    <source>
        <dbReference type="EMBL" id="MCP1727967.1"/>
    </source>
</evidence>
<dbReference type="Proteomes" id="UP001523550">
    <property type="component" value="Unassembled WGS sequence"/>
</dbReference>
<protein>
    <submittedName>
        <fullName evidence="1">Uncharacterized protein</fullName>
    </submittedName>
</protein>
<sequence>MDDTKIEHEGIVMLLGYGAVDAVLLDSGLVI</sequence>
<evidence type="ECO:0000313" key="2">
    <source>
        <dbReference type="Proteomes" id="UP001523550"/>
    </source>
</evidence>
<reference evidence="1 2" key="1">
    <citation type="submission" date="2022-03" db="EMBL/GenBank/DDBJ databases">
        <title>Genomic Encyclopedia of Type Strains, Phase III (KMG-III): the genomes of soil and plant-associated and newly described type strains.</title>
        <authorList>
            <person name="Whitman W."/>
        </authorList>
    </citation>
    <scope>NUCLEOTIDE SEQUENCE [LARGE SCALE GENOMIC DNA]</scope>
    <source>
        <strain evidence="1 2">BSker1</strain>
    </source>
</reference>
<comment type="caution">
    <text evidence="1">The sequence shown here is derived from an EMBL/GenBank/DDBJ whole genome shotgun (WGS) entry which is preliminary data.</text>
</comment>
<name>A0ABT1G9H8_9GAMM</name>
<keyword evidence="2" id="KW-1185">Reference proteome</keyword>
<accession>A0ABT1G9H8</accession>
<gene>
    <name evidence="1" type="ORF">J2T60_001967</name>
</gene>
<proteinExistence type="predicted"/>